<evidence type="ECO:0000256" key="1">
    <source>
        <dbReference type="SAM" id="SignalP"/>
    </source>
</evidence>
<dbReference type="EMBL" id="CP042430">
    <property type="protein sequence ID" value="QEC46282.1"/>
    <property type="molecule type" value="Genomic_DNA"/>
</dbReference>
<protein>
    <submittedName>
        <fullName evidence="2">Uncharacterized protein</fullName>
    </submittedName>
</protein>
<organism evidence="2 3">
    <name type="scientific">Baekduia soli</name>
    <dbReference type="NCBI Taxonomy" id="496014"/>
    <lineage>
        <taxon>Bacteria</taxon>
        <taxon>Bacillati</taxon>
        <taxon>Actinomycetota</taxon>
        <taxon>Thermoleophilia</taxon>
        <taxon>Solirubrobacterales</taxon>
        <taxon>Baekduiaceae</taxon>
        <taxon>Baekduia</taxon>
    </lineage>
</organism>
<dbReference type="KEGG" id="bsol:FSW04_00940"/>
<name>A0A5B8TZY8_9ACTN</name>
<reference evidence="2 3" key="1">
    <citation type="journal article" date="2018" name="J. Microbiol.">
        <title>Baekduia soli gen. nov., sp. nov., a novel bacterium isolated from the soil of Baekdu Mountain and proposal of a novel family name, Baekduiaceae fam. nov.</title>
        <authorList>
            <person name="An D.S."/>
            <person name="Siddiqi M.Z."/>
            <person name="Kim K.H."/>
            <person name="Yu H.S."/>
            <person name="Im W.T."/>
        </authorList>
    </citation>
    <scope>NUCLEOTIDE SEQUENCE [LARGE SCALE GENOMIC DNA]</scope>
    <source>
        <strain evidence="2 3">BR7-21</strain>
    </source>
</reference>
<feature type="chain" id="PRO_5022906620" evidence="1">
    <location>
        <begin position="27"/>
        <end position="266"/>
    </location>
</feature>
<proteinExistence type="predicted"/>
<sequence>MRPRAAPLALLLALAIALAGASTAGAAVVVLQDLTHPASVLELPVAGACDHAITDEESAGVVPLPCPWPAPGGDWGPPLTVRPGDTLQLSLGAPPAVAPQASLVAFGAVRRLVLGPGELTPTSPDGLTWTVTLPVTLDPLGGGLGFALVVDGSALMATLVPPRQPVARPPLPPPLAFAGAALNRARRTIDVRLRSIADVAVSVVLTRAGTRIGHGSAAVHPGRSLVHVPIGPRTWHRLSPGLHVDVRLFYGSPDPATTLGALLHRA</sequence>
<feature type="signal peptide" evidence="1">
    <location>
        <begin position="1"/>
        <end position="26"/>
    </location>
</feature>
<accession>A0A5B8TZY8</accession>
<dbReference type="Proteomes" id="UP000321805">
    <property type="component" value="Chromosome"/>
</dbReference>
<keyword evidence="1" id="KW-0732">Signal</keyword>
<dbReference type="AlphaFoldDB" id="A0A5B8TZY8"/>
<evidence type="ECO:0000313" key="3">
    <source>
        <dbReference type="Proteomes" id="UP000321805"/>
    </source>
</evidence>
<evidence type="ECO:0000313" key="2">
    <source>
        <dbReference type="EMBL" id="QEC46282.1"/>
    </source>
</evidence>
<dbReference type="RefSeq" id="WP_146915310.1">
    <property type="nucleotide sequence ID" value="NZ_CP042430.1"/>
</dbReference>
<keyword evidence="3" id="KW-1185">Reference proteome</keyword>
<gene>
    <name evidence="2" type="ORF">FSW04_00940</name>
</gene>